<name>A0A1Q5PU23_9ACTO</name>
<reference evidence="2" key="1">
    <citation type="submission" date="2016-12" db="EMBL/GenBank/DDBJ databases">
        <authorList>
            <person name="Meng X."/>
        </authorList>
    </citation>
    <scope>NUCLEOTIDE SEQUENCE [LARGE SCALE GENOMIC DNA]</scope>
    <source>
        <strain evidence="2">DSM 20732</strain>
    </source>
</reference>
<dbReference type="Proteomes" id="UP000185612">
    <property type="component" value="Unassembled WGS sequence"/>
</dbReference>
<dbReference type="OrthoDB" id="9155428at2"/>
<dbReference type="EMBL" id="MQVS01000013">
    <property type="protein sequence ID" value="OKL50880.1"/>
    <property type="molecule type" value="Genomic_DNA"/>
</dbReference>
<dbReference type="Pfam" id="PF19875">
    <property type="entry name" value="DUF6348"/>
    <property type="match status" value="1"/>
</dbReference>
<evidence type="ECO:0000313" key="2">
    <source>
        <dbReference type="Proteomes" id="UP000185612"/>
    </source>
</evidence>
<dbReference type="AlphaFoldDB" id="A0A1Q5PU23"/>
<sequence>MSNQYNLTSYVGQLLEAHDAQIEEDGDKIRVTNWPQPISFEGTAFVSEGDGSVISRFDVVATLPDGREVCEAFGDSSNDVEGALNSNLHSFTTSSLHVMIAAFSGEPGEVDVEEWPTASGPARVYVGPAVWKSNAADCGHLDVPAGFWDLGGQVVADKQLAPGFHFLRIYYARNGDDVFAAEFQLDNEDLPGPQEALRAMDWQAHDFFYSARHFAILHVGG</sequence>
<dbReference type="InterPro" id="IPR045929">
    <property type="entry name" value="DUF6348"/>
</dbReference>
<comment type="caution">
    <text evidence="1">The sequence shown here is derived from an EMBL/GenBank/DDBJ whole genome shotgun (WGS) entry which is preliminary data.</text>
</comment>
<evidence type="ECO:0000313" key="1">
    <source>
        <dbReference type="EMBL" id="OKL50880.1"/>
    </source>
</evidence>
<keyword evidence="2" id="KW-1185">Reference proteome</keyword>
<dbReference type="RefSeq" id="WP_073826014.1">
    <property type="nucleotide sequence ID" value="NZ_JAUNKL010000004.1"/>
</dbReference>
<organism evidence="1 2">
    <name type="scientific">Buchananella hordeovulneris</name>
    <dbReference type="NCBI Taxonomy" id="52770"/>
    <lineage>
        <taxon>Bacteria</taxon>
        <taxon>Bacillati</taxon>
        <taxon>Actinomycetota</taxon>
        <taxon>Actinomycetes</taxon>
        <taxon>Actinomycetales</taxon>
        <taxon>Actinomycetaceae</taxon>
        <taxon>Buchananella</taxon>
    </lineage>
</organism>
<protein>
    <submittedName>
        <fullName evidence="1">Uncharacterized protein</fullName>
    </submittedName>
</protein>
<proteinExistence type="predicted"/>
<gene>
    <name evidence="1" type="ORF">BSZ40_10130</name>
</gene>
<accession>A0A1Q5PU23</accession>
<dbReference type="STRING" id="52770.BSZ40_10130"/>